<dbReference type="RefSeq" id="WP_176739196.1">
    <property type="nucleotide sequence ID" value="NZ_FMCU01000023.1"/>
</dbReference>
<proteinExistence type="predicted"/>
<protein>
    <submittedName>
        <fullName evidence="1">Phytanoyl-CoA dioxygenase (PhyH)</fullName>
    </submittedName>
</protein>
<dbReference type="PANTHER" id="PTHR20883">
    <property type="entry name" value="PHYTANOYL-COA DIOXYGENASE DOMAIN CONTAINING 1"/>
    <property type="match status" value="1"/>
</dbReference>
<accession>A0A1C5AR35</accession>
<dbReference type="GO" id="GO:0005506">
    <property type="term" value="F:iron ion binding"/>
    <property type="evidence" value="ECO:0007669"/>
    <property type="project" value="UniProtKB-ARBA"/>
</dbReference>
<dbReference type="GO" id="GO:0016706">
    <property type="term" value="F:2-oxoglutarate-dependent dioxygenase activity"/>
    <property type="evidence" value="ECO:0007669"/>
    <property type="project" value="UniProtKB-ARBA"/>
</dbReference>
<sequence length="285" mass="32003">MTVTNRPLRVDTDRGDYPADLYRFDHPAEVVPGLERVGDAEVRRYLDEGYLAVAPALTGGQVDEALAGLQALLLDPRDADVEFEAWAADRLDELDGEERFNAVRKFMWFVGADERLRRISQDERLLTVVRRLAGTDDVVMMQDMALLKPPGGGREKPWHQDNAFFNLEPDTPTVGVWIALDRATPENGCMHVISESHREGPAPHFMRRDWQLCDDDVQTSRDVVVPLPPGGALFFNGLIHHGTPANRTNLRRRAVQFHYVPRSAVKVTEDEHLAVFGLEGRGATC</sequence>
<dbReference type="Gene3D" id="2.60.120.620">
    <property type="entry name" value="q2cbj1_9rhob like domain"/>
    <property type="match status" value="1"/>
</dbReference>
<dbReference type="PANTHER" id="PTHR20883:SF46">
    <property type="entry name" value="PHYTANOYL-COA HYDROXYLASE"/>
    <property type="match status" value="1"/>
</dbReference>
<keyword evidence="2" id="KW-1185">Reference proteome</keyword>
<reference evidence="2" key="1">
    <citation type="submission" date="2016-06" db="EMBL/GenBank/DDBJ databases">
        <authorList>
            <person name="Varghese N."/>
            <person name="Submissions Spin"/>
        </authorList>
    </citation>
    <scope>NUCLEOTIDE SEQUENCE [LARGE SCALE GENOMIC DNA]</scope>
    <source>
        <strain evidence="2">DSM 44100</strain>
    </source>
</reference>
<name>A0A1C5AR35_9ACTN</name>
<keyword evidence="1" id="KW-0560">Oxidoreductase</keyword>
<keyword evidence="1" id="KW-0223">Dioxygenase</keyword>
<dbReference type="Proteomes" id="UP000198797">
    <property type="component" value="Unassembled WGS sequence"/>
</dbReference>
<dbReference type="Pfam" id="PF05721">
    <property type="entry name" value="PhyH"/>
    <property type="match status" value="1"/>
</dbReference>
<evidence type="ECO:0000313" key="1">
    <source>
        <dbReference type="EMBL" id="SCF47705.1"/>
    </source>
</evidence>
<evidence type="ECO:0000313" key="2">
    <source>
        <dbReference type="Proteomes" id="UP000198797"/>
    </source>
</evidence>
<dbReference type="AlphaFoldDB" id="A0A1C5AR35"/>
<dbReference type="InterPro" id="IPR008775">
    <property type="entry name" value="Phytyl_CoA_dOase-like"/>
</dbReference>
<gene>
    <name evidence="1" type="ORF">GA0070216_12353</name>
</gene>
<dbReference type="EMBL" id="FMCU01000023">
    <property type="protein sequence ID" value="SCF47705.1"/>
    <property type="molecule type" value="Genomic_DNA"/>
</dbReference>
<organism evidence="1 2">
    <name type="scientific">Micromonospora matsumotoense</name>
    <dbReference type="NCBI Taxonomy" id="121616"/>
    <lineage>
        <taxon>Bacteria</taxon>
        <taxon>Bacillati</taxon>
        <taxon>Actinomycetota</taxon>
        <taxon>Actinomycetes</taxon>
        <taxon>Micromonosporales</taxon>
        <taxon>Micromonosporaceae</taxon>
        <taxon>Micromonospora</taxon>
    </lineage>
</organism>
<dbReference type="SUPFAM" id="SSF51197">
    <property type="entry name" value="Clavaminate synthase-like"/>
    <property type="match status" value="1"/>
</dbReference>
<dbReference type="STRING" id="121616.GA0070216_12353"/>